<comment type="similarity">
    <text evidence="1">Belongs to the DnaB/DnaD family.</text>
</comment>
<feature type="region of interest" description="Disordered" evidence="2">
    <location>
        <begin position="140"/>
        <end position="166"/>
    </location>
</feature>
<dbReference type="InterPro" id="IPR034829">
    <property type="entry name" value="DnaD-like_sf"/>
</dbReference>
<evidence type="ECO:0000313" key="5">
    <source>
        <dbReference type="Proteomes" id="UP001232245"/>
    </source>
</evidence>
<feature type="region of interest" description="Disordered" evidence="2">
    <location>
        <begin position="180"/>
        <end position="215"/>
    </location>
</feature>
<dbReference type="SUPFAM" id="SSF158499">
    <property type="entry name" value="DnaD domain-like"/>
    <property type="match status" value="1"/>
</dbReference>
<name>A0ABT9Z1S0_9BACI</name>
<evidence type="ECO:0000259" key="3">
    <source>
        <dbReference type="Pfam" id="PF07261"/>
    </source>
</evidence>
<dbReference type="InterPro" id="IPR053162">
    <property type="entry name" value="DnaD"/>
</dbReference>
<dbReference type="RefSeq" id="WP_174880679.1">
    <property type="nucleotide sequence ID" value="NZ_CADEPK010000228.1"/>
</dbReference>
<feature type="compositionally biased region" description="Basic and acidic residues" evidence="2">
    <location>
        <begin position="180"/>
        <end position="196"/>
    </location>
</feature>
<dbReference type="PANTHER" id="PTHR37293:SF5">
    <property type="entry name" value="DNA REPLICATION PROTEIN"/>
    <property type="match status" value="1"/>
</dbReference>
<comment type="caution">
    <text evidence="4">The sequence shown here is derived from an EMBL/GenBank/DDBJ whole genome shotgun (WGS) entry which is preliminary data.</text>
</comment>
<dbReference type="Gene3D" id="1.10.10.630">
    <property type="entry name" value="DnaD domain-like"/>
    <property type="match status" value="1"/>
</dbReference>
<dbReference type="Pfam" id="PF07261">
    <property type="entry name" value="DnaB_2"/>
    <property type="match status" value="1"/>
</dbReference>
<sequence>MAKYRVIWTNLWNDPIVLEEMTPEDKLFYVYLLTGPCTTQTGIYRITKKQIAFELGYSIDSVQLLMERFIHHYKLIRYNPETRELAIKNWGKENLHKCGKAVMDCITKELKDVKDISLIQYVAESIEKEEIRNIYESFCEPEESLNEEDNQNEENIFEESECEDPEEASLQLFTIRGEKEKQKENKKEKQQQKEKQIAPAPTIEEEQDLDTTPSIVVQGHTVQTDDVKEIIEFWDKNGFGLSNINAKEQLLLWLTNSSFLQPKAMILKAMEIACANNKRRLNYVAGILRNWENESLLTVEEIEVNQENERSLQKFKQSTQTSPAGRAIPSGFVLDITAGEEE</sequence>
<evidence type="ECO:0000256" key="1">
    <source>
        <dbReference type="ARBA" id="ARBA00093462"/>
    </source>
</evidence>
<gene>
    <name evidence="4" type="ORF">J2S02_002527</name>
</gene>
<dbReference type="Proteomes" id="UP001232245">
    <property type="component" value="Unassembled WGS sequence"/>
</dbReference>
<dbReference type="NCBIfam" id="TIGR01446">
    <property type="entry name" value="DnaD_dom"/>
    <property type="match status" value="1"/>
</dbReference>
<accession>A0ABT9Z1S0</accession>
<dbReference type="PANTHER" id="PTHR37293">
    <property type="entry name" value="PHAGE REPLICATION PROTEIN-RELATED"/>
    <property type="match status" value="1"/>
</dbReference>
<organism evidence="4 5">
    <name type="scientific">Metabacillus niabensis</name>
    <dbReference type="NCBI Taxonomy" id="324854"/>
    <lineage>
        <taxon>Bacteria</taxon>
        <taxon>Bacillati</taxon>
        <taxon>Bacillota</taxon>
        <taxon>Bacilli</taxon>
        <taxon>Bacillales</taxon>
        <taxon>Bacillaceae</taxon>
        <taxon>Metabacillus</taxon>
    </lineage>
</organism>
<dbReference type="InterPro" id="IPR006343">
    <property type="entry name" value="DnaB/C_C"/>
</dbReference>
<dbReference type="EMBL" id="JAUSTZ010000004">
    <property type="protein sequence ID" value="MDQ0226182.1"/>
    <property type="molecule type" value="Genomic_DNA"/>
</dbReference>
<evidence type="ECO:0000256" key="2">
    <source>
        <dbReference type="SAM" id="MobiDB-lite"/>
    </source>
</evidence>
<evidence type="ECO:0000313" key="4">
    <source>
        <dbReference type="EMBL" id="MDQ0226182.1"/>
    </source>
</evidence>
<protein>
    <submittedName>
        <fullName evidence="4">DnaD/phage-associated family protein</fullName>
    </submittedName>
</protein>
<keyword evidence="5" id="KW-1185">Reference proteome</keyword>
<reference evidence="4 5" key="1">
    <citation type="submission" date="2023-07" db="EMBL/GenBank/DDBJ databases">
        <title>Genomic Encyclopedia of Type Strains, Phase IV (KMG-IV): sequencing the most valuable type-strain genomes for metagenomic binning, comparative biology and taxonomic classification.</title>
        <authorList>
            <person name="Goeker M."/>
        </authorList>
    </citation>
    <scope>NUCLEOTIDE SEQUENCE [LARGE SCALE GENOMIC DNA]</scope>
    <source>
        <strain evidence="4 5">DSM 17723</strain>
    </source>
</reference>
<feature type="domain" description="DnaB/C C-terminal" evidence="3">
    <location>
        <begin position="232"/>
        <end position="303"/>
    </location>
</feature>
<proteinExistence type="inferred from homology"/>